<evidence type="ECO:0000313" key="4">
    <source>
        <dbReference type="Proteomes" id="UP000524450"/>
    </source>
</evidence>
<keyword evidence="3" id="KW-0378">Hydrolase</keyword>
<evidence type="ECO:0000313" key="3">
    <source>
        <dbReference type="EMBL" id="MBB4222787.1"/>
    </source>
</evidence>
<gene>
    <name evidence="3" type="ORF">GGD71_003567</name>
</gene>
<dbReference type="InterPro" id="IPR002818">
    <property type="entry name" value="DJ-1/PfpI"/>
</dbReference>
<comment type="similarity">
    <text evidence="1">Belongs to the peptidase C56 family.</text>
</comment>
<keyword evidence="3" id="KW-0645">Protease</keyword>
<dbReference type="Pfam" id="PF01965">
    <property type="entry name" value="DJ-1_PfpI"/>
    <property type="match status" value="1"/>
</dbReference>
<comment type="caution">
    <text evidence="3">The sequence shown here is derived from an EMBL/GenBank/DDBJ whole genome shotgun (WGS) entry which is preliminary data.</text>
</comment>
<dbReference type="PROSITE" id="PS51276">
    <property type="entry name" value="PEPTIDASE_C56_PFPI"/>
    <property type="match status" value="1"/>
</dbReference>
<dbReference type="SUPFAM" id="SSF52317">
    <property type="entry name" value="Class I glutamine amidotransferase-like"/>
    <property type="match status" value="1"/>
</dbReference>
<dbReference type="GO" id="GO:0008233">
    <property type="term" value="F:peptidase activity"/>
    <property type="evidence" value="ECO:0007669"/>
    <property type="project" value="UniProtKB-KW"/>
</dbReference>
<dbReference type="PANTHER" id="PTHR42733:SF12">
    <property type="entry name" value="PROTEINASE"/>
    <property type="match status" value="1"/>
</dbReference>
<dbReference type="EMBL" id="JACIFZ010000003">
    <property type="protein sequence ID" value="MBB4222787.1"/>
    <property type="molecule type" value="Genomic_DNA"/>
</dbReference>
<dbReference type="Proteomes" id="UP000524450">
    <property type="component" value="Unassembled WGS sequence"/>
</dbReference>
<evidence type="ECO:0000256" key="1">
    <source>
        <dbReference type="ARBA" id="ARBA00008542"/>
    </source>
</evidence>
<dbReference type="InterPro" id="IPR029062">
    <property type="entry name" value="Class_I_gatase-like"/>
</dbReference>
<protein>
    <submittedName>
        <fullName evidence="3">Protease I</fullName>
        <ecNumber evidence="3">3.2.-.-</ecNumber>
    </submittedName>
</protein>
<dbReference type="PANTHER" id="PTHR42733">
    <property type="entry name" value="DJ-1 PROTEIN"/>
    <property type="match status" value="1"/>
</dbReference>
<dbReference type="GO" id="GO:0016798">
    <property type="term" value="F:hydrolase activity, acting on glycosyl bonds"/>
    <property type="evidence" value="ECO:0007669"/>
    <property type="project" value="UniProtKB-KW"/>
</dbReference>
<dbReference type="EC" id="3.2.-.-" evidence="3"/>
<evidence type="ECO:0000259" key="2">
    <source>
        <dbReference type="Pfam" id="PF01965"/>
    </source>
</evidence>
<dbReference type="GO" id="GO:0006508">
    <property type="term" value="P:proteolysis"/>
    <property type="evidence" value="ECO:0007669"/>
    <property type="project" value="UniProtKB-KW"/>
</dbReference>
<name>A0A840FUJ8_9BURK</name>
<feature type="domain" description="DJ-1/PfpI" evidence="2">
    <location>
        <begin position="12"/>
        <end position="129"/>
    </location>
</feature>
<reference evidence="3 4" key="1">
    <citation type="submission" date="2020-08" db="EMBL/GenBank/DDBJ databases">
        <title>Genomic Encyclopedia of Type Strains, Phase IV (KMG-V): Genome sequencing to study the core and pangenomes of soil and plant-associated prokaryotes.</title>
        <authorList>
            <person name="Whitman W."/>
        </authorList>
    </citation>
    <scope>NUCLEOTIDE SEQUENCE [LARGE SCALE GENOMIC DNA]</scope>
    <source>
        <strain evidence="3 4">34/80</strain>
    </source>
</reference>
<dbReference type="AlphaFoldDB" id="A0A840FUJ8"/>
<dbReference type="InterPro" id="IPR006286">
    <property type="entry name" value="C56_PfpI-like"/>
</dbReference>
<accession>A0A840FUJ8</accession>
<sequence>MRGWNHHDPADSFPVDVPLKNARPDDFDALLLPGGVVNPDALRIDEKAVAFVRAFVEAGKPIAAICHGPWTLIDAGGVKGRKMTSWPSLHADLKNAGAKWTDEEVVVDRSLVTSRKPDDLPAFNREMTKTFALARETAAH</sequence>
<keyword evidence="3" id="KW-0326">Glycosidase</keyword>
<dbReference type="NCBIfam" id="TIGR01382">
    <property type="entry name" value="PfpI"/>
    <property type="match status" value="1"/>
</dbReference>
<organism evidence="3 4">
    <name type="scientific">Variovorax guangxiensis</name>
    <dbReference type="NCBI Taxonomy" id="1775474"/>
    <lineage>
        <taxon>Bacteria</taxon>
        <taxon>Pseudomonadati</taxon>
        <taxon>Pseudomonadota</taxon>
        <taxon>Betaproteobacteria</taxon>
        <taxon>Burkholderiales</taxon>
        <taxon>Comamonadaceae</taxon>
        <taxon>Variovorax</taxon>
    </lineage>
</organism>
<proteinExistence type="inferred from homology"/>
<dbReference type="Gene3D" id="3.40.50.880">
    <property type="match status" value="1"/>
</dbReference>
<dbReference type="CDD" id="cd03134">
    <property type="entry name" value="GATase1_PfpI_like"/>
    <property type="match status" value="1"/>
</dbReference>